<dbReference type="GO" id="GO:0051918">
    <property type="term" value="P:negative regulation of fibrinolysis"/>
    <property type="evidence" value="ECO:0007669"/>
    <property type="project" value="Ensembl"/>
</dbReference>
<dbReference type="GO" id="GO:0009986">
    <property type="term" value="C:cell surface"/>
    <property type="evidence" value="ECO:0007669"/>
    <property type="project" value="Ensembl"/>
</dbReference>
<evidence type="ECO:0000256" key="2">
    <source>
        <dbReference type="ARBA" id="ARBA00009500"/>
    </source>
</evidence>
<evidence type="ECO:0000256" key="4">
    <source>
        <dbReference type="ARBA" id="ARBA00022729"/>
    </source>
</evidence>
<comment type="subcellular location">
    <subcellularLocation>
        <location evidence="1">Secreted</location>
    </subcellularLocation>
</comment>
<dbReference type="PANTHER" id="PTHR11461:SF20">
    <property type="entry name" value="ALPHA-2-ANTIPLASMIN"/>
    <property type="match status" value="1"/>
</dbReference>
<organism evidence="9 10">
    <name type="scientific">Ornithorhynchus anatinus</name>
    <name type="common">Duckbill platypus</name>
    <dbReference type="NCBI Taxonomy" id="9258"/>
    <lineage>
        <taxon>Eukaryota</taxon>
        <taxon>Metazoa</taxon>
        <taxon>Chordata</taxon>
        <taxon>Craniata</taxon>
        <taxon>Vertebrata</taxon>
        <taxon>Euteleostomi</taxon>
        <taxon>Mammalia</taxon>
        <taxon>Monotremata</taxon>
        <taxon>Ornithorhynchidae</taxon>
        <taxon>Ornithorhynchus</taxon>
    </lineage>
</organism>
<dbReference type="GO" id="GO:0051496">
    <property type="term" value="P:positive regulation of stress fiber assembly"/>
    <property type="evidence" value="ECO:0007669"/>
    <property type="project" value="Ensembl"/>
</dbReference>
<dbReference type="InParanoid" id="F7AER8"/>
<dbReference type="PROSITE" id="PS00284">
    <property type="entry name" value="SERPIN"/>
    <property type="match status" value="1"/>
</dbReference>
<dbReference type="GO" id="GO:0042803">
    <property type="term" value="F:protein homodimerization activity"/>
    <property type="evidence" value="ECO:0007669"/>
    <property type="project" value="Ensembl"/>
</dbReference>
<dbReference type="HOGENOM" id="CLU_023330_3_2_1"/>
<feature type="compositionally biased region" description="Basic and acidic residues" evidence="7">
    <location>
        <begin position="378"/>
        <end position="399"/>
    </location>
</feature>
<dbReference type="FunCoup" id="F7AER8">
    <property type="interactions" value="155"/>
</dbReference>
<dbReference type="FunFam" id="3.30.497.10:FF:000003">
    <property type="entry name" value="Serpin family F member 1"/>
    <property type="match status" value="1"/>
</dbReference>
<dbReference type="InterPro" id="IPR036186">
    <property type="entry name" value="Serpin_sf"/>
</dbReference>
<dbReference type="GO" id="GO:0032967">
    <property type="term" value="P:positive regulation of collagen biosynthetic process"/>
    <property type="evidence" value="ECO:0007669"/>
    <property type="project" value="Ensembl"/>
</dbReference>
<reference evidence="9" key="2">
    <citation type="submission" date="2025-08" db="UniProtKB">
        <authorList>
            <consortium name="Ensembl"/>
        </authorList>
    </citation>
    <scope>IDENTIFICATION</scope>
    <source>
        <strain evidence="9">Glennie</strain>
    </source>
</reference>
<reference evidence="9 10" key="1">
    <citation type="journal article" date="2008" name="Nature">
        <title>Genome analysis of the platypus reveals unique signatures of evolution.</title>
        <authorList>
            <person name="Warren W.C."/>
            <person name="Hillier L.W."/>
            <person name="Marshall Graves J.A."/>
            <person name="Birney E."/>
            <person name="Ponting C.P."/>
            <person name="Grutzner F."/>
            <person name="Belov K."/>
            <person name="Miller W."/>
            <person name="Clarke L."/>
            <person name="Chinwalla A.T."/>
            <person name="Yang S.P."/>
            <person name="Heger A."/>
            <person name="Locke D.P."/>
            <person name="Miethke P."/>
            <person name="Waters P.D."/>
            <person name="Veyrunes F."/>
            <person name="Fulton L."/>
            <person name="Fulton B."/>
            <person name="Graves T."/>
            <person name="Wallis J."/>
            <person name="Puente X.S."/>
            <person name="Lopez-Otin C."/>
            <person name="Ordonez G.R."/>
            <person name="Eichler E.E."/>
            <person name="Chen L."/>
            <person name="Cheng Z."/>
            <person name="Deakin J.E."/>
            <person name="Alsop A."/>
            <person name="Thompson K."/>
            <person name="Kirby P."/>
            <person name="Papenfuss A.T."/>
            <person name="Wakefield M.J."/>
            <person name="Olender T."/>
            <person name="Lancet D."/>
            <person name="Huttley G.A."/>
            <person name="Smit A.F."/>
            <person name="Pask A."/>
            <person name="Temple-Smith P."/>
            <person name="Batzer M.A."/>
            <person name="Walker J.A."/>
            <person name="Konkel M.K."/>
            <person name="Harris R.S."/>
            <person name="Whittington C.M."/>
            <person name="Wong E.S."/>
            <person name="Gemmell N.J."/>
            <person name="Buschiazzo E."/>
            <person name="Vargas Jentzsch I.M."/>
            <person name="Merkel A."/>
            <person name="Schmitz J."/>
            <person name="Zemann A."/>
            <person name="Churakov G."/>
            <person name="Kriegs J.O."/>
            <person name="Brosius J."/>
            <person name="Murchison E.P."/>
            <person name="Sachidanandam R."/>
            <person name="Smith C."/>
            <person name="Hannon G.J."/>
            <person name="Tsend-Ayush E."/>
            <person name="McMillan D."/>
            <person name="Attenborough R."/>
            <person name="Rens W."/>
            <person name="Ferguson-Smith M."/>
            <person name="Lefevre C.M."/>
            <person name="Sharp J.A."/>
            <person name="Nicholas K.R."/>
            <person name="Ray D.A."/>
            <person name="Kube M."/>
            <person name="Reinhardt R."/>
            <person name="Pringle T.H."/>
            <person name="Taylor J."/>
            <person name="Jones R.C."/>
            <person name="Nixon B."/>
            <person name="Dacheux J.L."/>
            <person name="Niwa H."/>
            <person name="Sekita Y."/>
            <person name="Huang X."/>
            <person name="Stark A."/>
            <person name="Kheradpour P."/>
            <person name="Kellis M."/>
            <person name="Flicek P."/>
            <person name="Chen Y."/>
            <person name="Webber C."/>
            <person name="Hardison R."/>
            <person name="Nelson J."/>
            <person name="Hallsworth-Pepin K."/>
            <person name="Delehaunty K."/>
            <person name="Markovic C."/>
            <person name="Minx P."/>
            <person name="Feng Y."/>
            <person name="Kremitzki C."/>
            <person name="Mitreva M."/>
            <person name="Glasscock J."/>
            <person name="Wylie T."/>
            <person name="Wohldmann P."/>
            <person name="Thiru P."/>
            <person name="Nhan M.N."/>
            <person name="Pohl C.S."/>
            <person name="Smith S.M."/>
            <person name="Hou S."/>
            <person name="Nefedov M."/>
            <person name="de Jong P.J."/>
            <person name="Renfree M.B."/>
            <person name="Mardis E.R."/>
            <person name="Wilson R.K."/>
        </authorList>
    </citation>
    <scope>NUCLEOTIDE SEQUENCE [LARGE SCALE GENOMIC DNA]</scope>
    <source>
        <strain evidence="9 10">Glennie</strain>
    </source>
</reference>
<evidence type="ECO:0000256" key="1">
    <source>
        <dbReference type="ARBA" id="ARBA00004613"/>
    </source>
</evidence>
<keyword evidence="3" id="KW-0964">Secreted</keyword>
<dbReference type="Proteomes" id="UP000002279">
    <property type="component" value="Chromosome 17"/>
</dbReference>
<dbReference type="GeneTree" id="ENSGT00940000158386"/>
<sequence length="420" mass="47327">KEANSCAEAPSPKRMRKLAAAMMKFTADLFGDVLLKSDRPNVVLSPLSVALALSHLTLGAGNRTEKKLLEVLHTTSVPCLPDTLNRVRVELGRSVLKLAARMYLEKGFPIKEEFLEKSERFFGAKPYSLTGNNEEDLRVINKWVKEVTSGKIERFLSDLPPRTVLLLLNAVHFQGFWRTKFDPTLTKTDVFHLDEQFTVPVQMMKAQRLPLSWLSFDELEVQVARIPFKSNVSFVVVIPNKFEWNISQVLVNLSQAILHQSFPRERPTDVKVPKLHLDHQLDLSATLSHLGLQELFQGPDLSKISEQNLVVTSIQHQATLELNEEGVEASAATSISMSRMSAASFRVNRPFLFFIFEDTTGLPLFVGSVKNPNPSAQPERKEQQDSPDEKSFFDEKYSPPEDFYSPGEEPSLYEATSGPK</sequence>
<dbReference type="GO" id="GO:0048514">
    <property type="term" value="P:blood vessel morphogenesis"/>
    <property type="evidence" value="ECO:0007669"/>
    <property type="project" value="Ensembl"/>
</dbReference>
<proteinExistence type="inferred from homology"/>
<keyword evidence="10" id="KW-1185">Reference proteome</keyword>
<dbReference type="GO" id="GO:0071636">
    <property type="term" value="P:positive regulation of transforming growth factor beta production"/>
    <property type="evidence" value="ECO:0007669"/>
    <property type="project" value="Ensembl"/>
</dbReference>
<evidence type="ECO:0000256" key="6">
    <source>
        <dbReference type="RuleBase" id="RU000411"/>
    </source>
</evidence>
<dbReference type="GO" id="GO:0048661">
    <property type="term" value="P:positive regulation of smooth muscle cell proliferation"/>
    <property type="evidence" value="ECO:0007669"/>
    <property type="project" value="Ensembl"/>
</dbReference>
<dbReference type="GO" id="GO:0050820">
    <property type="term" value="P:positive regulation of coagulation"/>
    <property type="evidence" value="ECO:0000318"/>
    <property type="project" value="GO_Central"/>
</dbReference>
<dbReference type="InterPro" id="IPR000215">
    <property type="entry name" value="Serpin_fam"/>
</dbReference>
<gene>
    <name evidence="9" type="primary">SERPINF2</name>
</gene>
<keyword evidence="4" id="KW-0732">Signal</keyword>
<dbReference type="GO" id="GO:0030199">
    <property type="term" value="P:collagen fibril organization"/>
    <property type="evidence" value="ECO:0007669"/>
    <property type="project" value="Ensembl"/>
</dbReference>
<feature type="domain" description="Serpin" evidence="8">
    <location>
        <begin position="27"/>
        <end position="372"/>
    </location>
</feature>
<evidence type="ECO:0000256" key="7">
    <source>
        <dbReference type="SAM" id="MobiDB-lite"/>
    </source>
</evidence>
<dbReference type="InterPro" id="IPR042185">
    <property type="entry name" value="Serpin_sf_2"/>
</dbReference>
<dbReference type="PANTHER" id="PTHR11461">
    <property type="entry name" value="SERINE PROTEASE INHIBITOR, SERPIN"/>
    <property type="match status" value="1"/>
</dbReference>
<dbReference type="GO" id="GO:0004867">
    <property type="term" value="F:serine-type endopeptidase inhibitor activity"/>
    <property type="evidence" value="ECO:0000318"/>
    <property type="project" value="GO_Central"/>
</dbReference>
<evidence type="ECO:0000256" key="3">
    <source>
        <dbReference type="ARBA" id="ARBA00022525"/>
    </source>
</evidence>
<dbReference type="GO" id="GO:0010757">
    <property type="term" value="P:negative regulation of plasminogen activation"/>
    <property type="evidence" value="ECO:0007669"/>
    <property type="project" value="Ensembl"/>
</dbReference>
<feature type="region of interest" description="Disordered" evidence="7">
    <location>
        <begin position="368"/>
        <end position="420"/>
    </location>
</feature>
<accession>F7AER8</accession>
<dbReference type="eggNOG" id="KOG2392">
    <property type="taxonomic scope" value="Eukaryota"/>
</dbReference>
<dbReference type="SUPFAM" id="SSF56574">
    <property type="entry name" value="Serpins"/>
    <property type="match status" value="1"/>
</dbReference>
<dbReference type="CDD" id="cd02053">
    <property type="entry name" value="serpinF2_A2AP"/>
    <property type="match status" value="1"/>
</dbReference>
<reference evidence="9" key="3">
    <citation type="submission" date="2025-09" db="UniProtKB">
        <authorList>
            <consortium name="Ensembl"/>
        </authorList>
    </citation>
    <scope>IDENTIFICATION</scope>
    <source>
        <strain evidence="9">Glennie</strain>
    </source>
</reference>
<dbReference type="Ensembl" id="ENSOANT00000017235.2">
    <property type="protein sequence ID" value="ENSOANP00000017232.2"/>
    <property type="gene ID" value="ENSOANG00000010877.2"/>
</dbReference>
<dbReference type="Gene3D" id="3.30.497.10">
    <property type="entry name" value="Antithrombin, subunit I, domain 2"/>
    <property type="match status" value="1"/>
</dbReference>
<dbReference type="InterPro" id="IPR042178">
    <property type="entry name" value="Serpin_sf_1"/>
</dbReference>
<dbReference type="GO" id="GO:0002020">
    <property type="term" value="F:protease binding"/>
    <property type="evidence" value="ECO:0007669"/>
    <property type="project" value="Ensembl"/>
</dbReference>
<evidence type="ECO:0000256" key="5">
    <source>
        <dbReference type="ARBA" id="ARBA00023180"/>
    </source>
</evidence>
<dbReference type="GO" id="GO:0045944">
    <property type="term" value="P:positive regulation of transcription by RNA polymerase II"/>
    <property type="evidence" value="ECO:0007669"/>
    <property type="project" value="Ensembl"/>
</dbReference>
<dbReference type="Pfam" id="PF00079">
    <property type="entry name" value="Serpin"/>
    <property type="match status" value="1"/>
</dbReference>
<dbReference type="InterPro" id="IPR023796">
    <property type="entry name" value="Serpin_dom"/>
</dbReference>
<protein>
    <submittedName>
        <fullName evidence="9">Serpin family F member 2</fullName>
    </submittedName>
</protein>
<dbReference type="Bgee" id="ENSOANG00000010877">
    <property type="expression patterns" value="Expressed in liver and 7 other cell types or tissues"/>
</dbReference>
<dbReference type="SMART" id="SM00093">
    <property type="entry name" value="SERPIN"/>
    <property type="match status" value="1"/>
</dbReference>
<dbReference type="Gene3D" id="2.30.39.10">
    <property type="entry name" value="Alpha-1-antitrypsin, domain 1"/>
    <property type="match status" value="1"/>
</dbReference>
<name>F7AER8_ORNAN</name>
<dbReference type="InterPro" id="IPR023795">
    <property type="entry name" value="Serpin_CS"/>
</dbReference>
<dbReference type="GO" id="GO:0070374">
    <property type="term" value="P:positive regulation of ERK1 and ERK2 cascade"/>
    <property type="evidence" value="ECO:0007669"/>
    <property type="project" value="Ensembl"/>
</dbReference>
<dbReference type="InterPro" id="IPR033833">
    <property type="entry name" value="Alpha2AP_serpin_dom"/>
</dbReference>
<evidence type="ECO:0000313" key="10">
    <source>
        <dbReference type="Proteomes" id="UP000002279"/>
    </source>
</evidence>
<dbReference type="GO" id="GO:0046330">
    <property type="term" value="P:positive regulation of JNK cascade"/>
    <property type="evidence" value="ECO:0007669"/>
    <property type="project" value="Ensembl"/>
</dbReference>
<dbReference type="MEROPS" id="I04.023"/>
<dbReference type="AlphaFoldDB" id="F7AER8"/>
<dbReference type="OMA" id="SCEMTWK"/>
<dbReference type="GO" id="GO:0002034">
    <property type="term" value="P:maintenance of blood vessel diameter homeostasis by renin-angiotensin"/>
    <property type="evidence" value="ECO:0007669"/>
    <property type="project" value="Ensembl"/>
</dbReference>
<dbReference type="GO" id="GO:0045597">
    <property type="term" value="P:positive regulation of cell differentiation"/>
    <property type="evidence" value="ECO:0007669"/>
    <property type="project" value="Ensembl"/>
</dbReference>
<dbReference type="STRING" id="9258.ENSOANP00000017232"/>
<comment type="similarity">
    <text evidence="2 6">Belongs to the serpin family.</text>
</comment>
<evidence type="ECO:0000259" key="8">
    <source>
        <dbReference type="SMART" id="SM00093"/>
    </source>
</evidence>
<evidence type="ECO:0000313" key="9">
    <source>
        <dbReference type="Ensembl" id="ENSOANP00000017232.2"/>
    </source>
</evidence>
<dbReference type="GO" id="GO:0005615">
    <property type="term" value="C:extracellular space"/>
    <property type="evidence" value="ECO:0000318"/>
    <property type="project" value="GO_Central"/>
</dbReference>
<keyword evidence="5" id="KW-0325">Glycoprotein</keyword>
<dbReference type="GO" id="GO:0005577">
    <property type="term" value="C:fibrinogen complex"/>
    <property type="evidence" value="ECO:0007669"/>
    <property type="project" value="Ensembl"/>
</dbReference>